<evidence type="ECO:0000256" key="3">
    <source>
        <dbReference type="ARBA" id="ARBA00022448"/>
    </source>
</evidence>
<keyword evidence="4" id="KW-0408">Iron</keyword>
<reference evidence="7 8" key="1">
    <citation type="submission" date="2022-01" db="EMBL/GenBank/DDBJ databases">
        <title>Whole genome-based taxonomy of the Shewanellaceae.</title>
        <authorList>
            <person name="Martin-Rodriguez A.J."/>
        </authorList>
    </citation>
    <scope>NUCLEOTIDE SEQUENCE [LARGE SCALE GENOMIC DNA]</scope>
    <source>
        <strain evidence="7 8">DSM 24955</strain>
    </source>
</reference>
<dbReference type="InterPro" id="IPR051313">
    <property type="entry name" value="Bact_iron-sidero_bind"/>
</dbReference>
<comment type="similarity">
    <text evidence="2">Belongs to the bacterial solute-binding protein 8 family.</text>
</comment>
<name>A0ABT0KT26_9GAMM</name>
<dbReference type="RefSeq" id="WP_248956507.1">
    <property type="nucleotide sequence ID" value="NZ_JAKIKU010000010.1"/>
</dbReference>
<gene>
    <name evidence="7" type="ORF">L2737_16865</name>
</gene>
<keyword evidence="3" id="KW-0813">Transport</keyword>
<evidence type="ECO:0000256" key="2">
    <source>
        <dbReference type="ARBA" id="ARBA00008814"/>
    </source>
</evidence>
<evidence type="ECO:0000256" key="1">
    <source>
        <dbReference type="ARBA" id="ARBA00004196"/>
    </source>
</evidence>
<keyword evidence="8" id="KW-1185">Reference proteome</keyword>
<comment type="caution">
    <text evidence="7">The sequence shown here is derived from an EMBL/GenBank/DDBJ whole genome shotgun (WGS) entry which is preliminary data.</text>
</comment>
<evidence type="ECO:0000259" key="6">
    <source>
        <dbReference type="PROSITE" id="PS50983"/>
    </source>
</evidence>
<evidence type="ECO:0000256" key="5">
    <source>
        <dbReference type="ARBA" id="ARBA00022729"/>
    </source>
</evidence>
<feature type="domain" description="Fe/B12 periplasmic-binding" evidence="6">
    <location>
        <begin position="49"/>
        <end position="310"/>
    </location>
</feature>
<dbReference type="CDD" id="cd01146">
    <property type="entry name" value="FhuD"/>
    <property type="match status" value="1"/>
</dbReference>
<dbReference type="PANTHER" id="PTHR30532:SF1">
    <property type="entry name" value="IRON(3+)-HYDROXAMATE-BINDING PROTEIN FHUD"/>
    <property type="match status" value="1"/>
</dbReference>
<dbReference type="Gene3D" id="3.40.50.1980">
    <property type="entry name" value="Nitrogenase molybdenum iron protein domain"/>
    <property type="match status" value="2"/>
</dbReference>
<evidence type="ECO:0000313" key="7">
    <source>
        <dbReference type="EMBL" id="MCL1046972.1"/>
    </source>
</evidence>
<dbReference type="PROSITE" id="PS50983">
    <property type="entry name" value="FE_B12_PBP"/>
    <property type="match status" value="1"/>
</dbReference>
<dbReference type="Proteomes" id="UP001202134">
    <property type="component" value="Unassembled WGS sequence"/>
</dbReference>
<accession>A0ABT0KT26</accession>
<dbReference type="SUPFAM" id="SSF53807">
    <property type="entry name" value="Helical backbone' metal receptor"/>
    <property type="match status" value="1"/>
</dbReference>
<dbReference type="Pfam" id="PF01497">
    <property type="entry name" value="Peripla_BP_2"/>
    <property type="match status" value="1"/>
</dbReference>
<evidence type="ECO:0000313" key="8">
    <source>
        <dbReference type="Proteomes" id="UP001202134"/>
    </source>
</evidence>
<proteinExistence type="inferred from homology"/>
<dbReference type="InterPro" id="IPR002491">
    <property type="entry name" value="ABC_transptr_periplasmic_BD"/>
</dbReference>
<keyword evidence="4" id="KW-0406">Ion transport</keyword>
<organism evidence="7 8">
    <name type="scientific">Shewanella electrodiphila</name>
    <dbReference type="NCBI Taxonomy" id="934143"/>
    <lineage>
        <taxon>Bacteria</taxon>
        <taxon>Pseudomonadati</taxon>
        <taxon>Pseudomonadota</taxon>
        <taxon>Gammaproteobacteria</taxon>
        <taxon>Alteromonadales</taxon>
        <taxon>Shewanellaceae</taxon>
        <taxon>Shewanella</taxon>
    </lineage>
</organism>
<evidence type="ECO:0000256" key="4">
    <source>
        <dbReference type="ARBA" id="ARBA00022496"/>
    </source>
</evidence>
<protein>
    <submittedName>
        <fullName evidence="7">Iron-siderophore ABC transporter substrate-binding protein</fullName>
    </submittedName>
</protein>
<sequence>MLRVVVLLCLTAVLMMPHKGFTDQLRSTNSMIEIKDSNGIQQFASIPTRVAALNWDVAEQVLELGVTPIAMPDVAGYKEWVMNPAVPDEVMDVGTRVEPNFQRLAALKPDVIIIASPQLDLLPRLEQIAPVLFFQTYSEHHDNAQAALDNFLSIAKLLGKEPEAQTRIAQMHAVIAEQKQQLLSAYNGTLPKVSTFRFASMTSVYLYGDNSTAQYALKLLGIEPALKVEATQWGLKQQRLKSLRYIGDGVALYFEPFAQETELSQSVMWNAMPFVRHNKMNSIAPAWNYGGAISIEYMAQALTKSLLAIAPNSVNTAPMAIDAELMSSDKSAIEGEL</sequence>
<keyword evidence="4" id="KW-0410">Iron transport</keyword>
<dbReference type="PRINTS" id="PR01715">
    <property type="entry name" value="FERRIBNDNGPP"/>
</dbReference>
<dbReference type="EMBL" id="JAKIKU010000010">
    <property type="protein sequence ID" value="MCL1046972.1"/>
    <property type="molecule type" value="Genomic_DNA"/>
</dbReference>
<dbReference type="PANTHER" id="PTHR30532">
    <property type="entry name" value="IRON III DICITRATE-BINDING PERIPLASMIC PROTEIN"/>
    <property type="match status" value="1"/>
</dbReference>
<comment type="subcellular location">
    <subcellularLocation>
        <location evidence="1">Cell envelope</location>
    </subcellularLocation>
</comment>
<keyword evidence="5" id="KW-0732">Signal</keyword>